<keyword evidence="2 10" id="KW-0235">DNA replication</keyword>
<dbReference type="SMART" id="SM00350">
    <property type="entry name" value="MCM"/>
    <property type="match status" value="1"/>
</dbReference>
<dbReference type="GO" id="GO:0005524">
    <property type="term" value="F:ATP binding"/>
    <property type="evidence" value="ECO:0007669"/>
    <property type="project" value="UniProtKB-UniRule"/>
</dbReference>
<dbReference type="GO" id="GO:0003697">
    <property type="term" value="F:single-stranded DNA binding"/>
    <property type="evidence" value="ECO:0007669"/>
    <property type="project" value="TreeGrafter"/>
</dbReference>
<dbReference type="InterPro" id="IPR033762">
    <property type="entry name" value="MCM_OB"/>
</dbReference>
<dbReference type="PRINTS" id="PR01659">
    <property type="entry name" value="MCMPROTEIN3"/>
</dbReference>
<evidence type="ECO:0000256" key="1">
    <source>
        <dbReference type="ARBA" id="ARBA00004123"/>
    </source>
</evidence>
<dbReference type="PROSITE" id="PS50051">
    <property type="entry name" value="MCM_2"/>
    <property type="match status" value="1"/>
</dbReference>
<keyword evidence="5 10" id="KW-0347">Helicase</keyword>
<evidence type="ECO:0000256" key="7">
    <source>
        <dbReference type="ARBA" id="ARBA00023125"/>
    </source>
</evidence>
<dbReference type="Pfam" id="PF00493">
    <property type="entry name" value="MCM"/>
    <property type="match status" value="2"/>
</dbReference>
<protein>
    <recommendedName>
        <fullName evidence="10">DNA replication licensing factor MCM3</fullName>
        <ecNumber evidence="10">3.6.4.12</ecNumber>
    </recommendedName>
</protein>
<dbReference type="Pfam" id="PF17855">
    <property type="entry name" value="MCM_lid"/>
    <property type="match status" value="1"/>
</dbReference>
<dbReference type="InterPro" id="IPR027925">
    <property type="entry name" value="MCM_N"/>
</dbReference>
<evidence type="ECO:0000259" key="12">
    <source>
        <dbReference type="PROSITE" id="PS50051"/>
    </source>
</evidence>
<keyword evidence="14" id="KW-1185">Reference proteome</keyword>
<feature type="domain" description="MCM C-terminal AAA(+) ATPase" evidence="12">
    <location>
        <begin position="304"/>
        <end position="467"/>
    </location>
</feature>
<comment type="similarity">
    <text evidence="9">Belongs to the MCM family.</text>
</comment>
<dbReference type="PANTHER" id="PTHR11630">
    <property type="entry name" value="DNA REPLICATION LICENSING FACTOR MCM FAMILY MEMBER"/>
    <property type="match status" value="1"/>
</dbReference>
<dbReference type="GO" id="GO:0006279">
    <property type="term" value="P:premeiotic DNA replication"/>
    <property type="evidence" value="ECO:0007669"/>
    <property type="project" value="UniProtKB-ARBA"/>
</dbReference>
<evidence type="ECO:0000256" key="5">
    <source>
        <dbReference type="ARBA" id="ARBA00022806"/>
    </source>
</evidence>
<sequence>MATTMSMLDEPVPQDDLMRDRTRVLEEFLISDSPIYNYRDEIARLLRTDQTRLIVNIDDLRDYNREYADGLLKQPVDFLPAFDDALATIVTQIHDAEKYELEGKSHRVGFSGSFGDHHVSPRTLKAEHLGKMISLEGIITRCSLVRPKMLKSVHYCPDTKLFHSREYRDATTSTSNLPPTSTVTPQQDDDGRPLQMEYGHCVFRDHQRISIQEMPERAPPGQLPRSTDIILDDDLVDKCKPGDRVQLVGFYRSVGGGSNGTFKSLILANNINLLSSKIGGGIAQTPLTDIDIRQINQLAKRRDIFHLLSQSLAPSIFGLDKIKEATLLLLLGGAEKNLPNGTHIRGDINMLMVGDPSTAKSQLLRFVLGTAPLAIATTGRGSSGVGLTAAVTTDRDTGSVALKQAQWSSLTVAWSASTNLTRCLILTVLQYTKSWNSRQVTIAKAGIHTSLNARCSVVAAANPIYGQSATVKLQTMCFGYIGSSLLVLRKGHLYTTISHSRWPSMDLVSRQSNRTLLEASSPFEKYDPLLHVGFTAAKSRTRRGKQVKMEILNITFVKKYIQYAKSRPAPVLTNGAANHIVNVYANLRNEEESQANRKKTAPLTARTLETLIRLSTAHAKSRLSTKVEQDDARVAEEIMRYALYKEVAKRRRQKRKKRKLNHGGTRPAGVRMVRRTVRKKRTVMRTTTTTTTNNLERPNAQICRSHSLTMDNLRRLRGAKILCGKTTVRM</sequence>
<evidence type="ECO:0000256" key="8">
    <source>
        <dbReference type="ARBA" id="ARBA00023242"/>
    </source>
</evidence>
<dbReference type="GO" id="GO:0005656">
    <property type="term" value="C:nuclear pre-replicative complex"/>
    <property type="evidence" value="ECO:0007669"/>
    <property type="project" value="UniProtKB-ARBA"/>
</dbReference>
<reference evidence="13" key="1">
    <citation type="submission" date="2021-03" db="EMBL/GenBank/DDBJ databases">
        <title>Evolutionary innovations through gain and loss of genes in the ectomycorrhizal Boletales.</title>
        <authorList>
            <person name="Wu G."/>
            <person name="Miyauchi S."/>
            <person name="Morin E."/>
            <person name="Yang Z.-L."/>
            <person name="Xu J."/>
            <person name="Martin F.M."/>
        </authorList>
    </citation>
    <scope>NUCLEOTIDE SEQUENCE</scope>
    <source>
        <strain evidence="13">BR01</strain>
    </source>
</reference>
<evidence type="ECO:0000256" key="10">
    <source>
        <dbReference type="RuleBase" id="RU368061"/>
    </source>
</evidence>
<keyword evidence="7 9" id="KW-0238">DNA-binding</keyword>
<dbReference type="GO" id="GO:0006271">
    <property type="term" value="P:DNA strand elongation involved in DNA replication"/>
    <property type="evidence" value="ECO:0007669"/>
    <property type="project" value="TreeGrafter"/>
</dbReference>
<dbReference type="PANTHER" id="PTHR11630:SF46">
    <property type="entry name" value="DNA REPLICATION LICENSING FACTOR MCM3-RELATED"/>
    <property type="match status" value="1"/>
</dbReference>
<proteinExistence type="inferred from homology"/>
<organism evidence="13 14">
    <name type="scientific">Boletus reticuloceps</name>
    <dbReference type="NCBI Taxonomy" id="495285"/>
    <lineage>
        <taxon>Eukaryota</taxon>
        <taxon>Fungi</taxon>
        <taxon>Dikarya</taxon>
        <taxon>Basidiomycota</taxon>
        <taxon>Agaricomycotina</taxon>
        <taxon>Agaricomycetes</taxon>
        <taxon>Agaricomycetidae</taxon>
        <taxon>Boletales</taxon>
        <taxon>Boletineae</taxon>
        <taxon>Boletaceae</taxon>
        <taxon>Boletoideae</taxon>
        <taxon>Boletus</taxon>
    </lineage>
</organism>
<dbReference type="InterPro" id="IPR001208">
    <property type="entry name" value="MCM_dom"/>
</dbReference>
<comment type="caution">
    <text evidence="13">The sequence shown here is derived from an EMBL/GenBank/DDBJ whole genome shotgun (WGS) entry which is preliminary data.</text>
</comment>
<dbReference type="EMBL" id="JAGFBS010000033">
    <property type="protein sequence ID" value="KAG6371679.1"/>
    <property type="molecule type" value="Genomic_DNA"/>
</dbReference>
<dbReference type="Gene3D" id="2.20.28.10">
    <property type="match status" value="1"/>
</dbReference>
<dbReference type="Pfam" id="PF14551">
    <property type="entry name" value="MCM_N"/>
    <property type="match status" value="1"/>
</dbReference>
<dbReference type="EC" id="3.6.4.12" evidence="10"/>
<evidence type="ECO:0000313" key="14">
    <source>
        <dbReference type="Proteomes" id="UP000683000"/>
    </source>
</evidence>
<dbReference type="Gene3D" id="3.30.1640.10">
    <property type="entry name" value="mini-chromosome maintenance (MCM) complex, chain A, domain 1"/>
    <property type="match status" value="1"/>
</dbReference>
<dbReference type="Pfam" id="PF17207">
    <property type="entry name" value="MCM_OB"/>
    <property type="match status" value="1"/>
</dbReference>
<gene>
    <name evidence="13" type="ORF">JVT61DRAFT_9395</name>
</gene>
<dbReference type="Gene3D" id="3.40.50.300">
    <property type="entry name" value="P-loop containing nucleotide triphosphate hydrolases"/>
    <property type="match status" value="2"/>
</dbReference>
<dbReference type="GO" id="GO:0043596">
    <property type="term" value="C:nuclear replication fork"/>
    <property type="evidence" value="ECO:0007669"/>
    <property type="project" value="UniProtKB-ARBA"/>
</dbReference>
<evidence type="ECO:0000256" key="3">
    <source>
        <dbReference type="ARBA" id="ARBA00022741"/>
    </source>
</evidence>
<dbReference type="InterPro" id="IPR008046">
    <property type="entry name" value="Mcm3"/>
</dbReference>
<evidence type="ECO:0000256" key="4">
    <source>
        <dbReference type="ARBA" id="ARBA00022801"/>
    </source>
</evidence>
<dbReference type="Proteomes" id="UP000683000">
    <property type="component" value="Unassembled WGS sequence"/>
</dbReference>
<dbReference type="InterPro" id="IPR027417">
    <property type="entry name" value="P-loop_NTPase"/>
</dbReference>
<dbReference type="SUPFAM" id="SSF52540">
    <property type="entry name" value="P-loop containing nucleoside triphosphate hydrolases"/>
    <property type="match status" value="1"/>
</dbReference>
<comment type="catalytic activity">
    <reaction evidence="10">
        <text>ATP + H2O = ADP + phosphate + H(+)</text>
        <dbReference type="Rhea" id="RHEA:13065"/>
        <dbReference type="ChEBI" id="CHEBI:15377"/>
        <dbReference type="ChEBI" id="CHEBI:15378"/>
        <dbReference type="ChEBI" id="CHEBI:30616"/>
        <dbReference type="ChEBI" id="CHEBI:43474"/>
        <dbReference type="ChEBI" id="CHEBI:456216"/>
        <dbReference type="EC" id="3.6.4.12"/>
    </reaction>
</comment>
<dbReference type="OrthoDB" id="1882346at2759"/>
<dbReference type="PRINTS" id="PR01657">
    <property type="entry name" value="MCMFAMILY"/>
</dbReference>
<feature type="region of interest" description="Disordered" evidence="11">
    <location>
        <begin position="167"/>
        <end position="191"/>
    </location>
</feature>
<keyword evidence="3 9" id="KW-0547">Nucleotide-binding</keyword>
<dbReference type="GO" id="GO:0017116">
    <property type="term" value="F:single-stranded DNA helicase activity"/>
    <property type="evidence" value="ECO:0007669"/>
    <property type="project" value="TreeGrafter"/>
</dbReference>
<keyword evidence="8 10" id="KW-0539">Nucleus</keyword>
<evidence type="ECO:0000313" key="13">
    <source>
        <dbReference type="EMBL" id="KAG6371679.1"/>
    </source>
</evidence>
<dbReference type="InterPro" id="IPR012340">
    <property type="entry name" value="NA-bd_OB-fold"/>
</dbReference>
<dbReference type="InterPro" id="IPR031327">
    <property type="entry name" value="MCM"/>
</dbReference>
<keyword evidence="6 9" id="KW-0067">ATP-binding</keyword>
<evidence type="ECO:0000256" key="9">
    <source>
        <dbReference type="RuleBase" id="RU004070"/>
    </source>
</evidence>
<dbReference type="Gene3D" id="2.40.50.140">
    <property type="entry name" value="Nucleic acid-binding proteins"/>
    <property type="match status" value="1"/>
</dbReference>
<name>A0A8I2YGE6_9AGAM</name>
<comment type="subunit">
    <text evidence="10">Component of the MCM2-7 complex.</text>
</comment>
<evidence type="ECO:0000256" key="6">
    <source>
        <dbReference type="ARBA" id="ARBA00022840"/>
    </source>
</evidence>
<feature type="compositionally biased region" description="Low complexity" evidence="11">
    <location>
        <begin position="171"/>
        <end position="185"/>
    </location>
</feature>
<dbReference type="GO" id="GO:0016787">
    <property type="term" value="F:hydrolase activity"/>
    <property type="evidence" value="ECO:0007669"/>
    <property type="project" value="UniProtKB-KW"/>
</dbReference>
<keyword evidence="4 10" id="KW-0378">Hydrolase</keyword>
<dbReference type="GO" id="GO:0000727">
    <property type="term" value="P:double-strand break repair via break-induced replication"/>
    <property type="evidence" value="ECO:0007669"/>
    <property type="project" value="TreeGrafter"/>
</dbReference>
<evidence type="ECO:0000256" key="11">
    <source>
        <dbReference type="SAM" id="MobiDB-lite"/>
    </source>
</evidence>
<dbReference type="SUPFAM" id="SSF50249">
    <property type="entry name" value="Nucleic acid-binding proteins"/>
    <property type="match status" value="1"/>
</dbReference>
<dbReference type="GO" id="GO:0031261">
    <property type="term" value="C:DNA replication preinitiation complex"/>
    <property type="evidence" value="ECO:0007669"/>
    <property type="project" value="UniProtKB-ARBA"/>
</dbReference>
<evidence type="ECO:0000256" key="2">
    <source>
        <dbReference type="ARBA" id="ARBA00022705"/>
    </source>
</evidence>
<accession>A0A8I2YGE6</accession>
<dbReference type="InterPro" id="IPR041562">
    <property type="entry name" value="MCM_lid"/>
</dbReference>
<comment type="subcellular location">
    <subcellularLocation>
        <location evidence="1 10">Nucleus</location>
    </subcellularLocation>
</comment>
<dbReference type="GO" id="GO:1902975">
    <property type="term" value="P:mitotic DNA replication initiation"/>
    <property type="evidence" value="ECO:0007669"/>
    <property type="project" value="TreeGrafter"/>
</dbReference>
<dbReference type="GO" id="GO:0042555">
    <property type="term" value="C:MCM complex"/>
    <property type="evidence" value="ECO:0007669"/>
    <property type="project" value="UniProtKB-UniRule"/>
</dbReference>
<dbReference type="AlphaFoldDB" id="A0A8I2YGE6"/>
<comment type="function">
    <text evidence="10">Acts as component of the MCM2-7 complex (MCM complex) which is the replicative helicase essential for 'once per cell cycle' DNA replication initiation and elongation in eukaryotic cells. The active ATPase sites in the MCM2-7 ring are formed through the interaction surfaces of two neighboring subunits such that a critical structure of a conserved arginine finger motif is provided in trans relative to the ATP-binding site of the Walker A box of the adjacent subunit. The six ATPase active sites, however, are likely to contribute differentially to the complex helicase activity.</text>
</comment>